<gene>
    <name evidence="3" type="ORF">RNB18_43415</name>
</gene>
<sequence length="102" mass="10511">MRMFQRAAVVAAAIAGLSTLGAGVGFAGDNGEAPPPISAVANSSASAVAFGGDYYTLPQAQPEGQPEAQPEEQQQPEAQPQAQPEEQPEAEPEAQPEEQHGE</sequence>
<feature type="chain" id="PRO_5046904512" description="Small secreted hydrophilic protein" evidence="2">
    <location>
        <begin position="28"/>
        <end position="102"/>
    </location>
</feature>
<evidence type="ECO:0000256" key="2">
    <source>
        <dbReference type="SAM" id="SignalP"/>
    </source>
</evidence>
<feature type="compositionally biased region" description="Low complexity" evidence="1">
    <location>
        <begin position="58"/>
        <end position="85"/>
    </location>
</feature>
<dbReference type="RefSeq" id="WP_311719654.1">
    <property type="nucleotide sequence ID" value="NZ_JAVREZ010000024.1"/>
</dbReference>
<evidence type="ECO:0000313" key="4">
    <source>
        <dbReference type="Proteomes" id="UP001183824"/>
    </source>
</evidence>
<organism evidence="3 4">
    <name type="scientific">Streptomyces doebereineriae</name>
    <dbReference type="NCBI Taxonomy" id="3075528"/>
    <lineage>
        <taxon>Bacteria</taxon>
        <taxon>Bacillati</taxon>
        <taxon>Actinomycetota</taxon>
        <taxon>Actinomycetes</taxon>
        <taxon>Kitasatosporales</taxon>
        <taxon>Streptomycetaceae</taxon>
        <taxon>Streptomyces</taxon>
    </lineage>
</organism>
<dbReference type="EMBL" id="JAVREZ010000024">
    <property type="protein sequence ID" value="MDT0486940.1"/>
    <property type="molecule type" value="Genomic_DNA"/>
</dbReference>
<evidence type="ECO:0008006" key="5">
    <source>
        <dbReference type="Google" id="ProtNLM"/>
    </source>
</evidence>
<dbReference type="Proteomes" id="UP001183824">
    <property type="component" value="Unassembled WGS sequence"/>
</dbReference>
<evidence type="ECO:0000313" key="3">
    <source>
        <dbReference type="EMBL" id="MDT0486940.1"/>
    </source>
</evidence>
<proteinExistence type="predicted"/>
<name>A0ABU2VNU1_9ACTN</name>
<comment type="caution">
    <text evidence="3">The sequence shown here is derived from an EMBL/GenBank/DDBJ whole genome shotgun (WGS) entry which is preliminary data.</text>
</comment>
<evidence type="ECO:0000256" key="1">
    <source>
        <dbReference type="SAM" id="MobiDB-lite"/>
    </source>
</evidence>
<keyword evidence="4" id="KW-1185">Reference proteome</keyword>
<accession>A0ABU2VNU1</accession>
<feature type="signal peptide" evidence="2">
    <location>
        <begin position="1"/>
        <end position="27"/>
    </location>
</feature>
<reference evidence="4" key="1">
    <citation type="submission" date="2023-07" db="EMBL/GenBank/DDBJ databases">
        <title>30 novel species of actinomycetes from the DSMZ collection.</title>
        <authorList>
            <person name="Nouioui I."/>
        </authorList>
    </citation>
    <scope>NUCLEOTIDE SEQUENCE [LARGE SCALE GENOMIC DNA]</scope>
    <source>
        <strain evidence="4">DSM 41640</strain>
    </source>
</reference>
<feature type="compositionally biased region" description="Acidic residues" evidence="1">
    <location>
        <begin position="86"/>
        <end position="96"/>
    </location>
</feature>
<protein>
    <recommendedName>
        <fullName evidence="5">Small secreted hydrophilic protein</fullName>
    </recommendedName>
</protein>
<keyword evidence="2" id="KW-0732">Signal</keyword>
<feature type="region of interest" description="Disordered" evidence="1">
    <location>
        <begin position="55"/>
        <end position="102"/>
    </location>
</feature>